<gene>
    <name evidence="1" type="ORF">BLLFYP82_02085</name>
</gene>
<organism evidence="1">
    <name type="scientific">Bifidobacterium longum</name>
    <dbReference type="NCBI Taxonomy" id="216816"/>
    <lineage>
        <taxon>Bacteria</taxon>
        <taxon>Bacillati</taxon>
        <taxon>Actinomycetota</taxon>
        <taxon>Actinomycetes</taxon>
        <taxon>Bifidobacteriales</taxon>
        <taxon>Bifidobacteriaceae</taxon>
        <taxon>Bifidobacterium</taxon>
    </lineage>
</organism>
<protein>
    <submittedName>
        <fullName evidence="1">Uncharacterized protein</fullName>
    </submittedName>
</protein>
<reference evidence="1" key="1">
    <citation type="submission" date="2019-11" db="EMBL/GenBank/DDBJ databases">
        <authorList>
            <person name="Feng L."/>
        </authorList>
    </citation>
    <scope>NUCLEOTIDE SEQUENCE</scope>
    <source>
        <strain evidence="1">BlongumLFYP82</strain>
    </source>
</reference>
<dbReference type="EMBL" id="CACRSV010000037">
    <property type="protein sequence ID" value="VYT20393.1"/>
    <property type="molecule type" value="Genomic_DNA"/>
</dbReference>
<accession>A0A6N2UTG7</accession>
<dbReference type="AlphaFoldDB" id="A0A6N2UTG7"/>
<name>A0A6N2UTG7_BIFLN</name>
<sequence>MLVVGKPLVRFHAAHRREHASGQTTPSCAQRMARGRVPTPIAESMSNSPAWSILSAIGAGAQIKIDGSVIWRCQI</sequence>
<evidence type="ECO:0000313" key="1">
    <source>
        <dbReference type="EMBL" id="VYT20393.1"/>
    </source>
</evidence>
<proteinExistence type="predicted"/>